<proteinExistence type="predicted"/>
<dbReference type="EMBL" id="MELK01000053">
    <property type="protein sequence ID" value="OFW55472.1"/>
    <property type="molecule type" value="Genomic_DNA"/>
</dbReference>
<gene>
    <name evidence="1" type="ORF">A2Y75_09075</name>
</gene>
<organism evidence="1 2">
    <name type="scientific">Candidatus Solincola sediminis</name>
    <dbReference type="NCBI Taxonomy" id="1797199"/>
    <lineage>
        <taxon>Bacteria</taxon>
        <taxon>Bacillati</taxon>
        <taxon>Actinomycetota</taxon>
        <taxon>Candidatus Geothermincolia</taxon>
        <taxon>Candidatus Geothermincolales</taxon>
        <taxon>Candidatus Geothermincolaceae</taxon>
        <taxon>Candidatus Solincola</taxon>
    </lineage>
</organism>
<evidence type="ECO:0000313" key="2">
    <source>
        <dbReference type="Proteomes" id="UP000177876"/>
    </source>
</evidence>
<sequence length="448" mass="48904">MKNTQKAVFLVDGEHHPAAVREAVTELETRLDVKAIALYFLGGTEKIEDLSQLAMHGIELVVPADPFREFADHLNRLRPEIVLDLSDLPILGPAARMVLAARALASGVIYAGSDFQFLPPHRERILTKPSCSIIGTAKRCGKTAVSAEMARYLVQQGRRPVVVAMGRGGPAEPHLLEDTKVTEDFLFSEMERGMHAASDNYEDALMAEVTTVGCRRCGGGLAGEAFVTNCVQGAALADSLSCDCVIMEGSGSSIPPVATDTCVCVVSAAQDMEEALGFLGPYRLLISDGVLITMAEEPFAPPHKLKQLREGIEQINSDAVVLNAVFRPHPLKSIHGRKVFLVSTAPEAAGPMIEGYLREREECIVVGRSHALSNRKLLREELEESRDADVLLTELKAAAVDTVADWARNKGKEIVYFHNIPVPLDDEPGLDDFFENIWKKPMEIDLRS</sequence>
<reference evidence="1 2" key="1">
    <citation type="journal article" date="2016" name="Nat. Commun.">
        <title>Thousands of microbial genomes shed light on interconnected biogeochemical processes in an aquifer system.</title>
        <authorList>
            <person name="Anantharaman K."/>
            <person name="Brown C.T."/>
            <person name="Hug L.A."/>
            <person name="Sharon I."/>
            <person name="Castelle C.J."/>
            <person name="Probst A.J."/>
            <person name="Thomas B.C."/>
            <person name="Singh A."/>
            <person name="Wilkins M.J."/>
            <person name="Karaoz U."/>
            <person name="Brodie E.L."/>
            <person name="Williams K.H."/>
            <person name="Hubbard S.S."/>
            <person name="Banfield J.F."/>
        </authorList>
    </citation>
    <scope>NUCLEOTIDE SEQUENCE [LARGE SCALE GENOMIC DNA]</scope>
</reference>
<evidence type="ECO:0008006" key="3">
    <source>
        <dbReference type="Google" id="ProtNLM"/>
    </source>
</evidence>
<dbReference type="AlphaFoldDB" id="A0A1F2WF50"/>
<name>A0A1F2WF50_9ACTN</name>
<dbReference type="STRING" id="1797197.A2Y75_09075"/>
<protein>
    <recommendedName>
        <fullName evidence="3">2,3-diphosphoglycerate synthetase</fullName>
    </recommendedName>
</protein>
<accession>A0A1F2WF50</accession>
<dbReference type="SUPFAM" id="SSF52540">
    <property type="entry name" value="P-loop containing nucleoside triphosphate hydrolases"/>
    <property type="match status" value="1"/>
</dbReference>
<dbReference type="InterPro" id="IPR027417">
    <property type="entry name" value="P-loop_NTPase"/>
</dbReference>
<comment type="caution">
    <text evidence="1">The sequence shown here is derived from an EMBL/GenBank/DDBJ whole genome shotgun (WGS) entry which is preliminary data.</text>
</comment>
<dbReference type="Proteomes" id="UP000177876">
    <property type="component" value="Unassembled WGS sequence"/>
</dbReference>
<evidence type="ECO:0000313" key="1">
    <source>
        <dbReference type="EMBL" id="OFW55472.1"/>
    </source>
</evidence>